<evidence type="ECO:0000313" key="1">
    <source>
        <dbReference type="EMBL" id="NYE83158.1"/>
    </source>
</evidence>
<dbReference type="RefSeq" id="WP_179586592.1">
    <property type="nucleotide sequence ID" value="NZ_BMXQ01000001.1"/>
</dbReference>
<dbReference type="InterPro" id="IPR025148">
    <property type="entry name" value="AtzG-like"/>
</dbReference>
<dbReference type="AlphaFoldDB" id="A0A7Y9LNH0"/>
<dbReference type="Proteomes" id="UP000542125">
    <property type="component" value="Unassembled WGS sequence"/>
</dbReference>
<proteinExistence type="predicted"/>
<dbReference type="Pfam" id="PF13318">
    <property type="entry name" value="AtzG-like"/>
    <property type="match status" value="1"/>
</dbReference>
<gene>
    <name evidence="1" type="ORF">FHW18_002429</name>
</gene>
<name>A0A7Y9LNH0_9BURK</name>
<evidence type="ECO:0008006" key="3">
    <source>
        <dbReference type="Google" id="ProtNLM"/>
    </source>
</evidence>
<comment type="caution">
    <text evidence="1">The sequence shown here is derived from an EMBL/GenBank/DDBJ whole genome shotgun (WGS) entry which is preliminary data.</text>
</comment>
<evidence type="ECO:0000313" key="2">
    <source>
        <dbReference type="Proteomes" id="UP000542125"/>
    </source>
</evidence>
<accession>A0A7Y9LNH0</accession>
<keyword evidence="2" id="KW-1185">Reference proteome</keyword>
<dbReference type="EMBL" id="JACBYR010000001">
    <property type="protein sequence ID" value="NYE83158.1"/>
    <property type="molecule type" value="Genomic_DNA"/>
</dbReference>
<sequence>MDDALKAYVDAGLALQGFRLDAATTDEIALQFSRIQAIASTFIDKELPVSLESAAVFRP</sequence>
<organism evidence="1 2">
    <name type="scientific">Pigmentiphaga litoralis</name>
    <dbReference type="NCBI Taxonomy" id="516702"/>
    <lineage>
        <taxon>Bacteria</taxon>
        <taxon>Pseudomonadati</taxon>
        <taxon>Pseudomonadota</taxon>
        <taxon>Betaproteobacteria</taxon>
        <taxon>Burkholderiales</taxon>
        <taxon>Alcaligenaceae</taxon>
        <taxon>Pigmentiphaga</taxon>
    </lineage>
</organism>
<protein>
    <recommendedName>
        <fullName evidence="3">DUF4089 domain-containing protein</fullName>
    </recommendedName>
</protein>
<reference evidence="1 2" key="1">
    <citation type="submission" date="2020-07" db="EMBL/GenBank/DDBJ databases">
        <title>Genomic Encyclopedia of Type Strains, Phase IV (KMG-V): Genome sequencing to study the core and pangenomes of soil and plant-associated prokaryotes.</title>
        <authorList>
            <person name="Whitman W."/>
        </authorList>
    </citation>
    <scope>NUCLEOTIDE SEQUENCE [LARGE SCALE GENOMIC DNA]</scope>
    <source>
        <strain evidence="1 2">SAS40</strain>
    </source>
</reference>